<dbReference type="GO" id="GO:0004715">
    <property type="term" value="F:non-membrane spanning protein tyrosine kinase activity"/>
    <property type="evidence" value="ECO:0007669"/>
    <property type="project" value="UniProtKB-EC"/>
</dbReference>
<feature type="domain" description="SH2" evidence="13">
    <location>
        <begin position="76"/>
        <end position="213"/>
    </location>
</feature>
<feature type="compositionally biased region" description="Basic and acidic residues" evidence="12">
    <location>
        <begin position="302"/>
        <end position="318"/>
    </location>
</feature>
<keyword evidence="1" id="KW-0597">Phosphoprotein</keyword>
<dbReference type="InterPro" id="IPR017441">
    <property type="entry name" value="Protein_kinase_ATP_BS"/>
</dbReference>
<dbReference type="PROSITE" id="PS50297">
    <property type="entry name" value="ANK_REP_REGION"/>
    <property type="match status" value="1"/>
</dbReference>
<evidence type="ECO:0000259" key="14">
    <source>
        <dbReference type="PROSITE" id="PS50011"/>
    </source>
</evidence>
<evidence type="ECO:0000256" key="8">
    <source>
        <dbReference type="PROSITE-ProRule" id="PRU00023"/>
    </source>
</evidence>
<evidence type="ECO:0000256" key="4">
    <source>
        <dbReference type="ARBA" id="ARBA00022777"/>
    </source>
</evidence>
<dbReference type="PRINTS" id="PR00401">
    <property type="entry name" value="SH2DOMAIN"/>
</dbReference>
<evidence type="ECO:0000256" key="12">
    <source>
        <dbReference type="SAM" id="MobiDB-lite"/>
    </source>
</evidence>
<keyword evidence="16" id="KW-1185">Reference proteome</keyword>
<keyword evidence="9" id="KW-0727">SH2 domain</keyword>
<dbReference type="SUPFAM" id="SSF55550">
    <property type="entry name" value="SH2 domain"/>
    <property type="match status" value="1"/>
</dbReference>
<keyword evidence="4 11" id="KW-0418">Kinase</keyword>
<evidence type="ECO:0000259" key="13">
    <source>
        <dbReference type="PROSITE" id="PS50001"/>
    </source>
</evidence>
<dbReference type="InterPro" id="IPR001245">
    <property type="entry name" value="Ser-Thr/Tyr_kinase_cat_dom"/>
</dbReference>
<evidence type="ECO:0000313" key="16">
    <source>
        <dbReference type="Proteomes" id="UP000770661"/>
    </source>
</evidence>
<reference evidence="15" key="1">
    <citation type="submission" date="2020-07" db="EMBL/GenBank/DDBJ databases">
        <title>The High-quality genome of the commercially important snow crab, Chionoecetes opilio.</title>
        <authorList>
            <person name="Jeong J.-H."/>
            <person name="Ryu S."/>
        </authorList>
    </citation>
    <scope>NUCLEOTIDE SEQUENCE</scope>
    <source>
        <strain evidence="15">MADBK_172401_WGS</strain>
        <tissue evidence="15">Digestive gland</tissue>
    </source>
</reference>
<feature type="binding site" evidence="10">
    <location>
        <position position="407"/>
    </location>
    <ligand>
        <name>ATP</name>
        <dbReference type="ChEBI" id="CHEBI:30616"/>
    </ligand>
</feature>
<dbReference type="EC" id="2.7.10.2" evidence="11"/>
<dbReference type="GO" id="GO:0007165">
    <property type="term" value="P:signal transduction"/>
    <property type="evidence" value="ECO:0007669"/>
    <property type="project" value="UniProtKB-ARBA"/>
</dbReference>
<dbReference type="SUPFAM" id="SSF56112">
    <property type="entry name" value="Protein kinase-like (PK-like)"/>
    <property type="match status" value="1"/>
</dbReference>
<dbReference type="PROSITE" id="PS00109">
    <property type="entry name" value="PROTEIN_KINASE_TYR"/>
    <property type="match status" value="1"/>
</dbReference>
<dbReference type="GO" id="GO:0071944">
    <property type="term" value="C:cell periphery"/>
    <property type="evidence" value="ECO:0007669"/>
    <property type="project" value="UniProtKB-ARBA"/>
</dbReference>
<accession>A0A8J4YNP8</accession>
<sequence>MQVRATKTGSVPLHEAAEYESVDCVRVLLSLGAPAHPRNTLGHTAVGLAKKMNFSDIFDLLVMHEAWVPRFSLKDYYHNHLDRLAAQTLLLSPPNASSGCFLLRQSSRKACGKVLSLVCKGQVFHYEIVKESTKHVNNPPGLFLGRRRVVLQQSQHKGVWRPLPYQQRRASLPQDVSFLTDIDDGPYFTSLETLVDHYLRLVDGLPCRLQTPLGPSWNIVEDATPSPSPSRSPVYAQTKSKRRNSLGGESTEMLLAASPPPKSPSRASLLPHMDRLHHSAFSSQDSLHSHSKVESLSPMAHDLIDFSDPGRKRNKTSEGKTAVHQKPLAPKPQKRSLTLDLQNLSISSGGEGGTSPTMDGNRTDEILGEIDVNHLNIRECLGYGEFGSVLKGVWLSPSGDKIDVAVKTLHEDNKVNKKSFLKEARVMMNLNHMYIVKLVGVCHGPPVAMVTELMSMGSLLDLVLEHEEDITVDFHHKIWAAQIAEGMMYLEQKHFVHCDLAARNILLASMTLVKISDFGLTRALGVDKDYYTAKEGGKWPLKWYAPESIYYGTFTHSSDMWSYGVTLWETYTFGDQPYGDIPGKDVVALLERSERLPKPEKCSKGVYELMLRCWNYKPKERPAFREVAAIFRTQPEYINIKPYFNQRQDPSGGILAG</sequence>
<dbReference type="Gene3D" id="3.30.200.20">
    <property type="entry name" value="Phosphorylase Kinase, domain 1"/>
    <property type="match status" value="1"/>
</dbReference>
<evidence type="ECO:0000256" key="10">
    <source>
        <dbReference type="PROSITE-ProRule" id="PRU10141"/>
    </source>
</evidence>
<dbReference type="PROSITE" id="PS50011">
    <property type="entry name" value="PROTEIN_KINASE_DOM"/>
    <property type="match status" value="1"/>
</dbReference>
<dbReference type="Pfam" id="PF00023">
    <property type="entry name" value="Ank"/>
    <property type="match status" value="1"/>
</dbReference>
<keyword evidence="2 11" id="KW-0808">Transferase</keyword>
<feature type="compositionally biased region" description="Polar residues" evidence="12">
    <location>
        <begin position="229"/>
        <end position="238"/>
    </location>
</feature>
<evidence type="ECO:0000256" key="5">
    <source>
        <dbReference type="ARBA" id="ARBA00022840"/>
    </source>
</evidence>
<comment type="caution">
    <text evidence="15">The sequence shown here is derived from an EMBL/GenBank/DDBJ whole genome shotgun (WGS) entry which is preliminary data.</text>
</comment>
<dbReference type="FunFam" id="1.10.510.10:FF:000027">
    <property type="entry name" value="Receptor protein-tyrosine kinase"/>
    <property type="match status" value="1"/>
</dbReference>
<protein>
    <recommendedName>
        <fullName evidence="11">Tyrosine-protein kinase</fullName>
        <ecNumber evidence="11">2.7.10.2</ecNumber>
    </recommendedName>
</protein>
<dbReference type="EMBL" id="JACEEZ010004415">
    <property type="protein sequence ID" value="KAG0726441.1"/>
    <property type="molecule type" value="Genomic_DNA"/>
</dbReference>
<dbReference type="Pfam" id="PF00017">
    <property type="entry name" value="SH2"/>
    <property type="match status" value="1"/>
</dbReference>
<dbReference type="AlphaFoldDB" id="A0A8J4YNP8"/>
<dbReference type="PRINTS" id="PR00109">
    <property type="entry name" value="TYRKINASE"/>
</dbReference>
<dbReference type="OrthoDB" id="3256376at2759"/>
<dbReference type="InterPro" id="IPR036860">
    <property type="entry name" value="SH2_dom_sf"/>
</dbReference>
<dbReference type="PROSITE" id="PS50088">
    <property type="entry name" value="ANK_REPEAT"/>
    <property type="match status" value="1"/>
</dbReference>
<keyword evidence="5 10" id="KW-0067">ATP-binding</keyword>
<dbReference type="Gene3D" id="1.10.510.10">
    <property type="entry name" value="Transferase(Phosphotransferase) domain 1"/>
    <property type="match status" value="1"/>
</dbReference>
<dbReference type="Gene3D" id="1.25.40.20">
    <property type="entry name" value="Ankyrin repeat-containing domain"/>
    <property type="match status" value="1"/>
</dbReference>
<dbReference type="InterPro" id="IPR008266">
    <property type="entry name" value="Tyr_kinase_AS"/>
</dbReference>
<feature type="repeat" description="ANK" evidence="8">
    <location>
        <begin position="8"/>
        <end position="40"/>
    </location>
</feature>
<dbReference type="InterPro" id="IPR000980">
    <property type="entry name" value="SH2"/>
</dbReference>
<gene>
    <name evidence="15" type="primary">HTK16</name>
    <name evidence="15" type="ORF">GWK47_036574</name>
</gene>
<dbReference type="SUPFAM" id="SSF48403">
    <property type="entry name" value="Ankyrin repeat"/>
    <property type="match status" value="1"/>
</dbReference>
<evidence type="ECO:0000256" key="6">
    <source>
        <dbReference type="ARBA" id="ARBA00023137"/>
    </source>
</evidence>
<dbReference type="Pfam" id="PF07714">
    <property type="entry name" value="PK_Tyr_Ser-Thr"/>
    <property type="match status" value="1"/>
</dbReference>
<dbReference type="InterPro" id="IPR011009">
    <property type="entry name" value="Kinase-like_dom_sf"/>
</dbReference>
<proteinExistence type="inferred from homology"/>
<feature type="region of interest" description="Disordered" evidence="12">
    <location>
        <begin position="220"/>
        <end position="248"/>
    </location>
</feature>
<evidence type="ECO:0000256" key="1">
    <source>
        <dbReference type="ARBA" id="ARBA00022553"/>
    </source>
</evidence>
<dbReference type="SMART" id="SM00252">
    <property type="entry name" value="SH2"/>
    <property type="match status" value="1"/>
</dbReference>
<dbReference type="PROSITE" id="PS00107">
    <property type="entry name" value="PROTEIN_KINASE_ATP"/>
    <property type="match status" value="1"/>
</dbReference>
<evidence type="ECO:0000256" key="7">
    <source>
        <dbReference type="ARBA" id="ARBA00051245"/>
    </source>
</evidence>
<dbReference type="InterPro" id="IPR000719">
    <property type="entry name" value="Prot_kinase_dom"/>
</dbReference>
<dbReference type="GO" id="GO:0005524">
    <property type="term" value="F:ATP binding"/>
    <property type="evidence" value="ECO:0007669"/>
    <property type="project" value="UniProtKB-UniRule"/>
</dbReference>
<evidence type="ECO:0000256" key="2">
    <source>
        <dbReference type="ARBA" id="ARBA00022679"/>
    </source>
</evidence>
<name>A0A8J4YNP8_CHIOP</name>
<dbReference type="InterPro" id="IPR002110">
    <property type="entry name" value="Ankyrin_rpt"/>
</dbReference>
<evidence type="ECO:0000256" key="9">
    <source>
        <dbReference type="PROSITE-ProRule" id="PRU00191"/>
    </source>
</evidence>
<dbReference type="Gene3D" id="3.30.505.10">
    <property type="entry name" value="SH2 domain"/>
    <property type="match status" value="1"/>
</dbReference>
<comment type="catalytic activity">
    <reaction evidence="7 11">
        <text>L-tyrosyl-[protein] + ATP = O-phospho-L-tyrosyl-[protein] + ADP + H(+)</text>
        <dbReference type="Rhea" id="RHEA:10596"/>
        <dbReference type="Rhea" id="RHEA-COMP:10136"/>
        <dbReference type="Rhea" id="RHEA-COMP:20101"/>
        <dbReference type="ChEBI" id="CHEBI:15378"/>
        <dbReference type="ChEBI" id="CHEBI:30616"/>
        <dbReference type="ChEBI" id="CHEBI:46858"/>
        <dbReference type="ChEBI" id="CHEBI:61978"/>
        <dbReference type="ChEBI" id="CHEBI:456216"/>
        <dbReference type="EC" id="2.7.10.2"/>
    </reaction>
</comment>
<feature type="domain" description="Protein kinase" evidence="14">
    <location>
        <begin position="375"/>
        <end position="644"/>
    </location>
</feature>
<dbReference type="GO" id="GO:0002009">
    <property type="term" value="P:morphogenesis of an epithelium"/>
    <property type="evidence" value="ECO:0007669"/>
    <property type="project" value="UniProtKB-ARBA"/>
</dbReference>
<organism evidence="15 16">
    <name type="scientific">Chionoecetes opilio</name>
    <name type="common">Atlantic snow crab</name>
    <name type="synonym">Cancer opilio</name>
    <dbReference type="NCBI Taxonomy" id="41210"/>
    <lineage>
        <taxon>Eukaryota</taxon>
        <taxon>Metazoa</taxon>
        <taxon>Ecdysozoa</taxon>
        <taxon>Arthropoda</taxon>
        <taxon>Crustacea</taxon>
        <taxon>Multicrustacea</taxon>
        <taxon>Malacostraca</taxon>
        <taxon>Eumalacostraca</taxon>
        <taxon>Eucarida</taxon>
        <taxon>Decapoda</taxon>
        <taxon>Pleocyemata</taxon>
        <taxon>Brachyura</taxon>
        <taxon>Eubrachyura</taxon>
        <taxon>Majoidea</taxon>
        <taxon>Majidae</taxon>
        <taxon>Chionoecetes</taxon>
    </lineage>
</organism>
<dbReference type="Proteomes" id="UP000770661">
    <property type="component" value="Unassembled WGS sequence"/>
</dbReference>
<keyword evidence="8" id="KW-0040">ANK repeat</keyword>
<dbReference type="InterPro" id="IPR050198">
    <property type="entry name" value="Non-receptor_tyrosine_kinases"/>
</dbReference>
<dbReference type="PROSITE" id="PS50001">
    <property type="entry name" value="SH2"/>
    <property type="match status" value="1"/>
</dbReference>
<comment type="similarity">
    <text evidence="11">Belongs to the protein kinase superfamily. Tyr protein kinase family.</text>
</comment>
<evidence type="ECO:0000256" key="3">
    <source>
        <dbReference type="ARBA" id="ARBA00022741"/>
    </source>
</evidence>
<dbReference type="PANTHER" id="PTHR24418">
    <property type="entry name" value="TYROSINE-PROTEIN KINASE"/>
    <property type="match status" value="1"/>
</dbReference>
<evidence type="ECO:0000313" key="15">
    <source>
        <dbReference type="EMBL" id="KAG0726441.1"/>
    </source>
</evidence>
<evidence type="ECO:0000256" key="11">
    <source>
        <dbReference type="RuleBase" id="RU362096"/>
    </source>
</evidence>
<keyword evidence="6 11" id="KW-0829">Tyrosine-protein kinase</keyword>
<dbReference type="InterPro" id="IPR036770">
    <property type="entry name" value="Ankyrin_rpt-contain_sf"/>
</dbReference>
<feature type="region of interest" description="Disordered" evidence="12">
    <location>
        <begin position="302"/>
        <end position="337"/>
    </location>
</feature>
<keyword evidence="3 10" id="KW-0547">Nucleotide-binding</keyword>